<gene>
    <name evidence="3" type="ORF">A2834_04530</name>
</gene>
<keyword evidence="2" id="KW-0808">Transferase</keyword>
<evidence type="ECO:0000256" key="2">
    <source>
        <dbReference type="ARBA" id="ARBA00022679"/>
    </source>
</evidence>
<comment type="caution">
    <text evidence="3">The sequence shown here is derived from an EMBL/GenBank/DDBJ whole genome shotgun (WGS) entry which is preliminary data.</text>
</comment>
<keyword evidence="1" id="KW-0328">Glycosyltransferase</keyword>
<evidence type="ECO:0000313" key="3">
    <source>
        <dbReference type="EMBL" id="OGF63551.1"/>
    </source>
</evidence>
<sequence length="119" mass="13549">MKKQRYTWTEFEEDIPKLVLRIKKLARRKGGFDGIYGIPRGGLPIAVKLSHVLNLPILIGGVTKNTLVVDDVADTGSMLAPFKERKATIATLFYKPKSKVVPHIWLRKTKDYIVFPWEA</sequence>
<dbReference type="SUPFAM" id="SSF53271">
    <property type="entry name" value="PRTase-like"/>
    <property type="match status" value="1"/>
</dbReference>
<evidence type="ECO:0000313" key="4">
    <source>
        <dbReference type="Proteomes" id="UP000179251"/>
    </source>
</evidence>
<dbReference type="EMBL" id="MFHD01000001">
    <property type="protein sequence ID" value="OGF63551.1"/>
    <property type="molecule type" value="Genomic_DNA"/>
</dbReference>
<evidence type="ECO:0008006" key="5">
    <source>
        <dbReference type="Google" id="ProtNLM"/>
    </source>
</evidence>
<accession>A0A1F5VKS5</accession>
<dbReference type="Proteomes" id="UP000179251">
    <property type="component" value="Unassembled WGS sequence"/>
</dbReference>
<name>A0A1F5VKS5_9BACT</name>
<dbReference type="InterPro" id="IPR029057">
    <property type="entry name" value="PRTase-like"/>
</dbReference>
<organism evidence="3 4">
    <name type="scientific">Candidatus Giovannonibacteria bacterium RIFCSPHIGHO2_01_FULL_45_23</name>
    <dbReference type="NCBI Taxonomy" id="1798325"/>
    <lineage>
        <taxon>Bacteria</taxon>
        <taxon>Candidatus Giovannoniibacteriota</taxon>
    </lineage>
</organism>
<dbReference type="STRING" id="1798325.A2834_04530"/>
<dbReference type="InterPro" id="IPR000836">
    <property type="entry name" value="PRTase_dom"/>
</dbReference>
<protein>
    <recommendedName>
        <fullName evidence="5">Phosphoribosyltransferase domain-containing protein</fullName>
    </recommendedName>
</protein>
<dbReference type="PANTHER" id="PTHR43363:SF1">
    <property type="entry name" value="HYPOXANTHINE-GUANINE PHOSPHORIBOSYLTRANSFERASE"/>
    <property type="match status" value="1"/>
</dbReference>
<evidence type="ECO:0000256" key="1">
    <source>
        <dbReference type="ARBA" id="ARBA00022676"/>
    </source>
</evidence>
<dbReference type="GO" id="GO:0016757">
    <property type="term" value="F:glycosyltransferase activity"/>
    <property type="evidence" value="ECO:0007669"/>
    <property type="project" value="UniProtKB-KW"/>
</dbReference>
<dbReference type="PANTHER" id="PTHR43363">
    <property type="entry name" value="HYPOXANTHINE PHOSPHORIBOSYLTRANSFERASE"/>
    <property type="match status" value="1"/>
</dbReference>
<proteinExistence type="predicted"/>
<dbReference type="AlphaFoldDB" id="A0A1F5VKS5"/>
<reference evidence="3 4" key="1">
    <citation type="journal article" date="2016" name="Nat. Commun.">
        <title>Thousands of microbial genomes shed light on interconnected biogeochemical processes in an aquifer system.</title>
        <authorList>
            <person name="Anantharaman K."/>
            <person name="Brown C.T."/>
            <person name="Hug L.A."/>
            <person name="Sharon I."/>
            <person name="Castelle C.J."/>
            <person name="Probst A.J."/>
            <person name="Thomas B.C."/>
            <person name="Singh A."/>
            <person name="Wilkins M.J."/>
            <person name="Karaoz U."/>
            <person name="Brodie E.L."/>
            <person name="Williams K.H."/>
            <person name="Hubbard S.S."/>
            <person name="Banfield J.F."/>
        </authorList>
    </citation>
    <scope>NUCLEOTIDE SEQUENCE [LARGE SCALE GENOMIC DNA]</scope>
</reference>
<dbReference type="Gene3D" id="3.40.50.2020">
    <property type="match status" value="2"/>
</dbReference>
<dbReference type="CDD" id="cd06223">
    <property type="entry name" value="PRTases_typeI"/>
    <property type="match status" value="1"/>
</dbReference>